<dbReference type="PROSITE" id="PS50943">
    <property type="entry name" value="HTH_CROC1"/>
    <property type="match status" value="1"/>
</dbReference>
<dbReference type="Proteomes" id="UP000663720">
    <property type="component" value="Chromosome"/>
</dbReference>
<keyword evidence="3" id="KW-1185">Reference proteome</keyword>
<dbReference type="CDD" id="cd00093">
    <property type="entry name" value="HTH_XRE"/>
    <property type="match status" value="1"/>
</dbReference>
<evidence type="ECO:0000313" key="3">
    <source>
        <dbReference type="Proteomes" id="UP000663720"/>
    </source>
</evidence>
<dbReference type="EMBL" id="CP061799">
    <property type="protein sequence ID" value="QTA83876.1"/>
    <property type="molecule type" value="Genomic_DNA"/>
</dbReference>
<dbReference type="Pfam" id="PF13443">
    <property type="entry name" value="HTH_26"/>
    <property type="match status" value="1"/>
</dbReference>
<dbReference type="SMART" id="SM00530">
    <property type="entry name" value="HTH_XRE"/>
    <property type="match status" value="1"/>
</dbReference>
<name>A0A975GJR4_9BACT</name>
<dbReference type="InterPro" id="IPR010982">
    <property type="entry name" value="Lambda_DNA-bd_dom_sf"/>
</dbReference>
<dbReference type="KEGG" id="dli:dnl_62990"/>
<proteinExistence type="predicted"/>
<dbReference type="InterPro" id="IPR001387">
    <property type="entry name" value="Cro/C1-type_HTH"/>
</dbReference>
<gene>
    <name evidence="2" type="ORF">dnl_62990</name>
</gene>
<dbReference type="AlphaFoldDB" id="A0A975GJR4"/>
<sequence>MRFKLKEMILKRSYEENKVIPLRDIAKATGISSGTISRIANSFGDYNTTTDNLAKLCQYFDCTPNDLMTIVPDPPVKDTQGAESKKQDHQ</sequence>
<dbReference type="Gene3D" id="1.10.260.40">
    <property type="entry name" value="lambda repressor-like DNA-binding domains"/>
    <property type="match status" value="1"/>
</dbReference>
<accession>A0A975GJR4</accession>
<protein>
    <submittedName>
        <fullName evidence="2">HTH domain-containing protein, Cro/C1-type</fullName>
    </submittedName>
</protein>
<evidence type="ECO:0000259" key="1">
    <source>
        <dbReference type="PROSITE" id="PS50943"/>
    </source>
</evidence>
<organism evidence="2 3">
    <name type="scientific">Desulfonema limicola</name>
    <dbReference type="NCBI Taxonomy" id="45656"/>
    <lineage>
        <taxon>Bacteria</taxon>
        <taxon>Pseudomonadati</taxon>
        <taxon>Thermodesulfobacteriota</taxon>
        <taxon>Desulfobacteria</taxon>
        <taxon>Desulfobacterales</taxon>
        <taxon>Desulfococcaceae</taxon>
        <taxon>Desulfonema</taxon>
    </lineage>
</organism>
<dbReference type="SUPFAM" id="SSF47413">
    <property type="entry name" value="lambda repressor-like DNA-binding domains"/>
    <property type="match status" value="1"/>
</dbReference>
<evidence type="ECO:0000313" key="2">
    <source>
        <dbReference type="EMBL" id="QTA83876.1"/>
    </source>
</evidence>
<dbReference type="GO" id="GO:0003677">
    <property type="term" value="F:DNA binding"/>
    <property type="evidence" value="ECO:0007669"/>
    <property type="project" value="InterPro"/>
</dbReference>
<feature type="domain" description="HTH cro/C1-type" evidence="1">
    <location>
        <begin position="22"/>
        <end position="67"/>
    </location>
</feature>
<reference evidence="2" key="1">
    <citation type="journal article" date="2021" name="Microb. Physiol.">
        <title>Proteogenomic Insights into the Physiology of Marine, Sulfate-Reducing, Filamentous Desulfonema limicola and Desulfonema magnum.</title>
        <authorList>
            <person name="Schnaars V."/>
            <person name="Wohlbrand L."/>
            <person name="Scheve S."/>
            <person name="Hinrichs C."/>
            <person name="Reinhardt R."/>
            <person name="Rabus R."/>
        </authorList>
    </citation>
    <scope>NUCLEOTIDE SEQUENCE</scope>
    <source>
        <strain evidence="2">5ac10</strain>
    </source>
</reference>